<name>A0A4S3LZT5_9FLAO</name>
<gene>
    <name evidence="1" type="ORF">E7Z59_13690</name>
</gene>
<evidence type="ECO:0000313" key="1">
    <source>
        <dbReference type="EMBL" id="THD66825.1"/>
    </source>
</evidence>
<evidence type="ECO:0000313" key="2">
    <source>
        <dbReference type="Proteomes" id="UP000305939"/>
    </source>
</evidence>
<dbReference type="InterPro" id="IPR025048">
    <property type="entry name" value="DUF3987"/>
</dbReference>
<proteinExistence type="predicted"/>
<protein>
    <submittedName>
        <fullName evidence="1">DUF3987 domain-containing protein</fullName>
    </submittedName>
</protein>
<dbReference type="RefSeq" id="WP_136336894.1">
    <property type="nucleotide sequence ID" value="NZ_QXMP01000023.1"/>
</dbReference>
<comment type="caution">
    <text evidence="1">The sequence shown here is derived from an EMBL/GenBank/DDBJ whole genome shotgun (WGS) entry which is preliminary data.</text>
</comment>
<sequence length="462" mass="53074">MSSIKKLNPTYEPLTQPETFKNHLKDLRKENSFPVEAFPDHVQRIINETNQSLNFPIDFIGASLLFATSVSIGNSYKAIFKEGWEEKAVLYMAIVGAPGTNKSHPFTFALKPIEEKDRQSHKDYERQKAEFDALQNLSKKELKEQELEEPIKPIWEQHLVTDFTPEALTDIHRFNNKGLGVYADELASWFNNFNRYNKGSEEQFWLTSWSCKPIRINRKTVDPVYIASPFISVAGTIQPGVLNDLAENRTRNGFLDRILFAIPDQIKKESWSDKDLKAEVPEVWSRILNTLLQSHVSIDESGAPAPSVLRFSKEAKQRVMDWQERNTDLINEEESEALQGIYSKLEVYAIRLSLCLELLHYSCKQGSNQTISLETVEKALKLVEYFRNTAIKAYKVISNEDPVSNLDRTKAALYEALPSIFDTAQGVEVADCYKIPERSFKRLLKNKELFVRVSHGKYEKLL</sequence>
<dbReference type="EMBL" id="SSMC01000003">
    <property type="protein sequence ID" value="THD66825.1"/>
    <property type="molecule type" value="Genomic_DNA"/>
</dbReference>
<dbReference type="OrthoDB" id="2781056at2"/>
<dbReference type="AlphaFoldDB" id="A0A4S3LZT5"/>
<reference evidence="1 2" key="1">
    <citation type="submission" date="2019-04" db="EMBL/GenBank/DDBJ databases">
        <title>Draft genome sequence of Robertkochia marina CC-AMO-30D.</title>
        <authorList>
            <person name="Hameed A."/>
            <person name="Lin S.-Y."/>
            <person name="Shahina M."/>
            <person name="Lai W.-A."/>
            <person name="Young C.-C."/>
        </authorList>
    </citation>
    <scope>NUCLEOTIDE SEQUENCE [LARGE SCALE GENOMIC DNA]</scope>
    <source>
        <strain evidence="1 2">CC-AMO-30D</strain>
    </source>
</reference>
<keyword evidence="2" id="KW-1185">Reference proteome</keyword>
<dbReference type="Proteomes" id="UP000305939">
    <property type="component" value="Unassembled WGS sequence"/>
</dbReference>
<dbReference type="Pfam" id="PF13148">
    <property type="entry name" value="DUF3987"/>
    <property type="match status" value="1"/>
</dbReference>
<accession>A0A4S3LZT5</accession>
<organism evidence="1 2">
    <name type="scientific">Robertkochia marina</name>
    <dbReference type="NCBI Taxonomy" id="1227945"/>
    <lineage>
        <taxon>Bacteria</taxon>
        <taxon>Pseudomonadati</taxon>
        <taxon>Bacteroidota</taxon>
        <taxon>Flavobacteriia</taxon>
        <taxon>Flavobacteriales</taxon>
        <taxon>Flavobacteriaceae</taxon>
        <taxon>Robertkochia</taxon>
    </lineage>
</organism>